<keyword evidence="3" id="KW-0949">S-adenosyl-L-methionine</keyword>
<dbReference type="Proteomes" id="UP001055712">
    <property type="component" value="Unassembled WGS sequence"/>
</dbReference>
<keyword evidence="2" id="KW-0808">Transferase</keyword>
<dbReference type="SUPFAM" id="SSF81822">
    <property type="entry name" value="RuBisCo LSMT C-terminal, substrate-binding domain"/>
    <property type="match status" value="1"/>
</dbReference>
<dbReference type="InterPro" id="IPR050600">
    <property type="entry name" value="SETD3_SETD6_MTase"/>
</dbReference>
<evidence type="ECO:0000313" key="6">
    <source>
        <dbReference type="EMBL" id="KAI3438955.1"/>
    </source>
</evidence>
<evidence type="ECO:0000256" key="2">
    <source>
        <dbReference type="ARBA" id="ARBA00022679"/>
    </source>
</evidence>
<evidence type="ECO:0000259" key="5">
    <source>
        <dbReference type="PROSITE" id="PS50280"/>
    </source>
</evidence>
<reference evidence="6" key="2">
    <citation type="submission" date="2020-11" db="EMBL/GenBank/DDBJ databases">
        <authorList>
            <person name="Cecchin M."/>
            <person name="Marcolungo L."/>
            <person name="Rossato M."/>
            <person name="Girolomoni L."/>
            <person name="Cosentino E."/>
            <person name="Cuine S."/>
            <person name="Li-Beisson Y."/>
            <person name="Delledonne M."/>
            <person name="Ballottari M."/>
        </authorList>
    </citation>
    <scope>NUCLEOTIDE SEQUENCE</scope>
    <source>
        <strain evidence="6">211/11P</strain>
        <tissue evidence="6">Whole cell</tissue>
    </source>
</reference>
<dbReference type="InterPro" id="IPR046341">
    <property type="entry name" value="SET_dom_sf"/>
</dbReference>
<feature type="region of interest" description="Disordered" evidence="4">
    <location>
        <begin position="549"/>
        <end position="581"/>
    </location>
</feature>
<dbReference type="CDD" id="cd10527">
    <property type="entry name" value="SET_LSMT"/>
    <property type="match status" value="1"/>
</dbReference>
<sequence length="618" mass="66674">MQLFDISDERKRALLQQLGVLHSLSIELYFLQDASQLRQPLNLRNEAAAVSLLLGFFAEHHSDGEGGIDARAQQALLAELLRHGRTLWPELASGNVTVSGSSSSSSAATVRGEPVPADSPAGQFEAWAVQQGVAAGIQIASFDGLRGCAASRNVAPGDLLLSIPSDLLIYQDSVLATDLGRMLHAIPNLTVDNLLIIFTMIDRHDADSQWALYWRSLPHKYYTGLSFPQALVDALRGTAAHLELTRAQAHLRQQFAASKPLFDMLLTAYPQFLEAGWFDYDSYLWAAELWYSYAFEIEFPDSSAAADKGGFPAAVADVVPVVTGSKPGASTTSSSTSGSSATTGSCCKPVMVPFACHVNHSPWPHCVRYGRLNPTTRTLDFPAFRPCTKGQQVFISYGPVPNLKLLCYYGFCVPSNPHDLVPLQLEPPEGPLQEQQAAVLEAQGLGLEHSLQDGPLSRQLLGCLRVVVATAEELESMRKGTLDPMAGPIAAENEEQALHTLQAALLGLLEPLEQLPLLAAGDGDVAEALAGANGNNAAEAVSGLLRLHPHQPAADGGADASTAKQTAAPRPADQQPQCNENGFDADWRTSLRFCQIYLRGQQYILQQSLKECQRLMHP</sequence>
<dbReference type="InterPro" id="IPR036464">
    <property type="entry name" value="Rubisco_LSMT_subst-bd_sf"/>
</dbReference>
<protein>
    <recommendedName>
        <fullName evidence="5">SET domain-containing protein</fullName>
    </recommendedName>
</protein>
<dbReference type="InterPro" id="IPR001214">
    <property type="entry name" value="SET_dom"/>
</dbReference>
<feature type="compositionally biased region" description="Low complexity" evidence="4">
    <location>
        <begin position="96"/>
        <end position="110"/>
    </location>
</feature>
<reference evidence="6" key="1">
    <citation type="journal article" date="2019" name="Plant J.">
        <title>Chlorella vulgaris genome assembly and annotation reveals the molecular basis for metabolic acclimation to high light conditions.</title>
        <authorList>
            <person name="Cecchin M."/>
            <person name="Marcolungo L."/>
            <person name="Rossato M."/>
            <person name="Girolomoni L."/>
            <person name="Cosentino E."/>
            <person name="Cuine S."/>
            <person name="Li-Beisson Y."/>
            <person name="Delledonne M."/>
            <person name="Ballottari M."/>
        </authorList>
    </citation>
    <scope>NUCLEOTIDE SEQUENCE</scope>
    <source>
        <strain evidence="6">211/11P</strain>
    </source>
</reference>
<dbReference type="SUPFAM" id="SSF82199">
    <property type="entry name" value="SET domain"/>
    <property type="match status" value="1"/>
</dbReference>
<feature type="domain" description="SET" evidence="5">
    <location>
        <begin position="135"/>
        <end position="398"/>
    </location>
</feature>
<keyword evidence="1" id="KW-0489">Methyltransferase</keyword>
<evidence type="ECO:0000256" key="4">
    <source>
        <dbReference type="SAM" id="MobiDB-lite"/>
    </source>
</evidence>
<dbReference type="Gene3D" id="3.90.1420.10">
    <property type="entry name" value="Rubisco LSMT, substrate-binding domain"/>
    <property type="match status" value="1"/>
</dbReference>
<comment type="caution">
    <text evidence="6">The sequence shown here is derived from an EMBL/GenBank/DDBJ whole genome shotgun (WGS) entry which is preliminary data.</text>
</comment>
<evidence type="ECO:0000313" key="7">
    <source>
        <dbReference type="Proteomes" id="UP001055712"/>
    </source>
</evidence>
<name>A0A9D4Z2K6_CHLVU</name>
<dbReference type="GO" id="GO:0032259">
    <property type="term" value="P:methylation"/>
    <property type="evidence" value="ECO:0007669"/>
    <property type="project" value="UniProtKB-KW"/>
</dbReference>
<dbReference type="OrthoDB" id="341421at2759"/>
<accession>A0A9D4Z2K6</accession>
<dbReference type="PROSITE" id="PS50280">
    <property type="entry name" value="SET"/>
    <property type="match status" value="1"/>
</dbReference>
<dbReference type="GO" id="GO:0016279">
    <property type="term" value="F:protein-lysine N-methyltransferase activity"/>
    <property type="evidence" value="ECO:0007669"/>
    <property type="project" value="TreeGrafter"/>
</dbReference>
<proteinExistence type="predicted"/>
<feature type="region of interest" description="Disordered" evidence="4">
    <location>
        <begin position="96"/>
        <end position="118"/>
    </location>
</feature>
<evidence type="ECO:0000256" key="3">
    <source>
        <dbReference type="ARBA" id="ARBA00022691"/>
    </source>
</evidence>
<dbReference type="AlphaFoldDB" id="A0A9D4Z2K6"/>
<evidence type="ECO:0000256" key="1">
    <source>
        <dbReference type="ARBA" id="ARBA00022603"/>
    </source>
</evidence>
<dbReference type="PANTHER" id="PTHR13271">
    <property type="entry name" value="UNCHARACTERIZED PUTATIVE METHYLTRANSFERASE"/>
    <property type="match status" value="1"/>
</dbReference>
<dbReference type="Pfam" id="PF09273">
    <property type="entry name" value="Rubis-subs-bind"/>
    <property type="match status" value="1"/>
</dbReference>
<dbReference type="EMBL" id="SIDB01000001">
    <property type="protein sequence ID" value="KAI3438955.1"/>
    <property type="molecule type" value="Genomic_DNA"/>
</dbReference>
<organism evidence="6 7">
    <name type="scientific">Chlorella vulgaris</name>
    <name type="common">Green alga</name>
    <dbReference type="NCBI Taxonomy" id="3077"/>
    <lineage>
        <taxon>Eukaryota</taxon>
        <taxon>Viridiplantae</taxon>
        <taxon>Chlorophyta</taxon>
        <taxon>core chlorophytes</taxon>
        <taxon>Trebouxiophyceae</taxon>
        <taxon>Chlorellales</taxon>
        <taxon>Chlorellaceae</taxon>
        <taxon>Chlorella clade</taxon>
        <taxon>Chlorella</taxon>
    </lineage>
</organism>
<dbReference type="Gene3D" id="3.90.1410.10">
    <property type="entry name" value="set domain protein methyltransferase, domain 1"/>
    <property type="match status" value="1"/>
</dbReference>
<dbReference type="InterPro" id="IPR015353">
    <property type="entry name" value="Rubisco_LSMT_subst-bd"/>
</dbReference>
<gene>
    <name evidence="6" type="ORF">D9Q98_001369</name>
</gene>
<keyword evidence="7" id="KW-1185">Reference proteome</keyword>